<dbReference type="SUPFAM" id="SSF47413">
    <property type="entry name" value="lambda repressor-like DNA-binding domains"/>
    <property type="match status" value="1"/>
</dbReference>
<dbReference type="SMART" id="SM00530">
    <property type="entry name" value="HTH_XRE"/>
    <property type="match status" value="1"/>
</dbReference>
<evidence type="ECO:0000313" key="3">
    <source>
        <dbReference type="Proteomes" id="UP000550729"/>
    </source>
</evidence>
<dbReference type="PANTHER" id="PTHR35010:SF2">
    <property type="entry name" value="BLL4672 PROTEIN"/>
    <property type="match status" value="1"/>
</dbReference>
<dbReference type="EMBL" id="JABBNB010000021">
    <property type="protein sequence ID" value="NMO03229.1"/>
    <property type="molecule type" value="Genomic_DNA"/>
</dbReference>
<dbReference type="Gene3D" id="3.30.450.180">
    <property type="match status" value="1"/>
</dbReference>
<dbReference type="InterPro" id="IPR041413">
    <property type="entry name" value="MLTR_LBD"/>
</dbReference>
<comment type="caution">
    <text evidence="2">The sequence shown here is derived from an EMBL/GenBank/DDBJ whole genome shotgun (WGS) entry which is preliminary data.</text>
</comment>
<keyword evidence="3" id="KW-1185">Reference proteome</keyword>
<sequence>MEFAQDIKGFLTTRRAKIAPEQVGLISGPRRRVAGLRREEVATLAGVSSEYYIQIERGKVAGVSDEVLQAIANALRLTEEETTHLFDLARAATAKSGGRKTSRQSSRQQVPPTIGLILESMAGSPALVQNPQLDIVAANALGRALYAPVFERATDAPNLARFLFLDAHAEDTFPAWSKSADDAVALLHFAAARTPYASAITNLVGELATRSDEFRTRWAAHDVRAHRRGVKRFRHDVVGEVTLSYEALEIDGPGGLSLVAYAAEPGSADDEALRLLASWSSAPKSGSVSH</sequence>
<reference evidence="2 3" key="1">
    <citation type="submission" date="2020-04" db="EMBL/GenBank/DDBJ databases">
        <title>Gordonia sp. nov. TBRC 11910.</title>
        <authorList>
            <person name="Suriyachadkun C."/>
        </authorList>
    </citation>
    <scope>NUCLEOTIDE SEQUENCE [LARGE SCALE GENOMIC DNA]</scope>
    <source>
        <strain evidence="2 3">TBRC 11910</strain>
    </source>
</reference>
<name>A0A848KY04_9ACTN</name>
<dbReference type="PROSITE" id="PS50943">
    <property type="entry name" value="HTH_CROC1"/>
    <property type="match status" value="1"/>
</dbReference>
<dbReference type="Pfam" id="PF13560">
    <property type="entry name" value="HTH_31"/>
    <property type="match status" value="1"/>
</dbReference>
<dbReference type="CDD" id="cd00093">
    <property type="entry name" value="HTH_XRE"/>
    <property type="match status" value="1"/>
</dbReference>
<dbReference type="PANTHER" id="PTHR35010">
    <property type="entry name" value="BLL4672 PROTEIN-RELATED"/>
    <property type="match status" value="1"/>
</dbReference>
<dbReference type="GO" id="GO:0003677">
    <property type="term" value="F:DNA binding"/>
    <property type="evidence" value="ECO:0007669"/>
    <property type="project" value="InterPro"/>
</dbReference>
<accession>A0A848KY04</accession>
<dbReference type="AlphaFoldDB" id="A0A848KY04"/>
<dbReference type="Gene3D" id="1.10.260.40">
    <property type="entry name" value="lambda repressor-like DNA-binding domains"/>
    <property type="match status" value="1"/>
</dbReference>
<dbReference type="InterPro" id="IPR001387">
    <property type="entry name" value="Cro/C1-type_HTH"/>
</dbReference>
<dbReference type="Pfam" id="PF17765">
    <property type="entry name" value="MLTR_LBD"/>
    <property type="match status" value="1"/>
</dbReference>
<organism evidence="2 3">
    <name type="scientific">Gordonia asplenii</name>
    <dbReference type="NCBI Taxonomy" id="2725283"/>
    <lineage>
        <taxon>Bacteria</taxon>
        <taxon>Bacillati</taxon>
        <taxon>Actinomycetota</taxon>
        <taxon>Actinomycetes</taxon>
        <taxon>Mycobacteriales</taxon>
        <taxon>Gordoniaceae</taxon>
        <taxon>Gordonia</taxon>
    </lineage>
</organism>
<evidence type="ECO:0000313" key="2">
    <source>
        <dbReference type="EMBL" id="NMO03229.1"/>
    </source>
</evidence>
<dbReference type="InterPro" id="IPR010982">
    <property type="entry name" value="Lambda_DNA-bd_dom_sf"/>
</dbReference>
<gene>
    <name evidence="2" type="ORF">HH308_18605</name>
</gene>
<feature type="domain" description="HTH cro/C1-type" evidence="1">
    <location>
        <begin position="31"/>
        <end position="82"/>
    </location>
</feature>
<dbReference type="Proteomes" id="UP000550729">
    <property type="component" value="Unassembled WGS sequence"/>
</dbReference>
<protein>
    <submittedName>
        <fullName evidence="2">Helix-turn-helix transcriptional regulator</fullName>
    </submittedName>
</protein>
<evidence type="ECO:0000259" key="1">
    <source>
        <dbReference type="PROSITE" id="PS50943"/>
    </source>
</evidence>
<dbReference type="RefSeq" id="WP_170195738.1">
    <property type="nucleotide sequence ID" value="NZ_JABBNB010000021.1"/>
</dbReference>
<proteinExistence type="predicted"/>